<organism evidence="1">
    <name type="scientific">viral metagenome</name>
    <dbReference type="NCBI Taxonomy" id="1070528"/>
    <lineage>
        <taxon>unclassified sequences</taxon>
        <taxon>metagenomes</taxon>
        <taxon>organismal metagenomes</taxon>
    </lineage>
</organism>
<evidence type="ECO:0000313" key="1">
    <source>
        <dbReference type="EMBL" id="QHS96355.1"/>
    </source>
</evidence>
<dbReference type="AlphaFoldDB" id="A0A6C0BV62"/>
<reference evidence="1" key="1">
    <citation type="journal article" date="2020" name="Nature">
        <title>Giant virus diversity and host interactions through global metagenomics.</title>
        <authorList>
            <person name="Schulz F."/>
            <person name="Roux S."/>
            <person name="Paez-Espino D."/>
            <person name="Jungbluth S."/>
            <person name="Walsh D.A."/>
            <person name="Denef V.J."/>
            <person name="McMahon K.D."/>
            <person name="Konstantinidis K.T."/>
            <person name="Eloe-Fadrosh E.A."/>
            <person name="Kyrpides N.C."/>
            <person name="Woyke T."/>
        </authorList>
    </citation>
    <scope>NUCLEOTIDE SEQUENCE</scope>
    <source>
        <strain evidence="1">GVMAG-M-3300020166-18</strain>
    </source>
</reference>
<dbReference type="EMBL" id="MN739271">
    <property type="protein sequence ID" value="QHS96355.1"/>
    <property type="molecule type" value="Genomic_DNA"/>
</dbReference>
<proteinExistence type="predicted"/>
<accession>A0A6C0BV62</accession>
<sequence length="78" mass="9154">MSKNWLTYSSYIQYKNECFDISCQDVSGTDIKTNTKTTDCKQWTDYAEYMKHKNRKLMVQDIDGTHDSLTGNSRLINM</sequence>
<name>A0A6C0BV62_9ZZZZ</name>
<protein>
    <submittedName>
        <fullName evidence="1">Uncharacterized protein</fullName>
    </submittedName>
</protein>